<dbReference type="GO" id="GO:0051301">
    <property type="term" value="P:cell division"/>
    <property type="evidence" value="ECO:0007669"/>
    <property type="project" value="TreeGrafter"/>
</dbReference>
<dbReference type="SUPFAM" id="SSF81901">
    <property type="entry name" value="HCP-like"/>
    <property type="match status" value="1"/>
</dbReference>
<sequence length="1428" mass="158361">MFSKLPSLNYRFIALFMLAVVLLVGTVHGIHTLQVGRLADSFLREARRIRDEGRPADALGNYRRYVLIAPGDVEALAEYGELLLEVGVYDQAYFVMSRSLAIDADQDDLRLKLVDLAIAMRRYADALDYLKPWIDADADKDPELQARLAVCHAGLGEFRAAEAAFVQAVAADPDNLELYVRLATLQNSELNSYGDARATLDKMVESNPQNALAYVARGRWVLSVVAGSQQAGAVGADGAQVLEQHSFAEIQADVDKARDIAPGSLKALLLGAELSLMQQDLASAEQYAKQARQIAKNDPYPVRLLIRIASLKNNSEEAYKLAAEAAQTWPGDLTMQWMLANLLIDQGEINEALPVIQRIQVLAPEESLAQLLEARLLAVEGKWLESAKLVEEIRPQLLQWPAIASRADYHLGQCYKQLARPDQEVSAYRRALNADPNSQELRLALANSLRDSNKLDEAFDEYRTIALGASGASGEGGVVFGAIVNYFQLLIREELAKSDENALENVSFALDRLEQENPDIVFMPILRAELLFAQGEQEKAAQLINEAHAKHPELIEFLSAKVMLACQAQQWSEVDRMLAENEERFRSDPRYWMLAGKCILRQYGTEAGKAIAKLAEREALQQQEDIYPAVLSYYATVAYWVQDLEVAKSLGRKALDGNPNQLATELLLLECAFRERDLDAAQSLLAEVQIIDGQHATWHYGEAMRLALAAEKEDGSIDNEKLTKAFGQLSEAQSLRPGWSRAITFEAQLLEKQGQEDIALAHYQDAIAYGERNPLVLKHVTQMLLKRERYAEVDQLLGQLNDNGSQISSDLLHAGAEAAMQLGNLGRALQLAQDFARKSDRYEEHVWLAQLLTMLERPSEAEAALKRAIELAPDQAGPWLAIVRNYVKSGQREEAVQAMEDGQKKIAASQRDSFAAKCYEMLGEKGRAEVAYRDAIASSPGNTEARMALISFLLRRGRKDVAIGELEELLQSDLPPSAANWARRSLAMQIAADGGQQHLAEAIQLLDQNVKLAADEKQDLVARASIMASGATDESQLAAIKLLEGVGLSSLNAEQAFLLAKLYAKYNQPRRASAMLRELTIQSKADPRYLTTFVSVLISNQEEGEAQLWLSRLEEKLPYHITTIDLKVKLRVAEEEYDAIPSLLKAWIDQEAAAEEKGFRGRSNQLDWSARRLEGIAEAIAKDTPDTAIRLRDQAKEFRLLMQSPELELERAMAHAEQKQFTEAAEKLQGVIGKVSGQEYGRAASYVIAQDPDREMLTKLQAILNGSLSEYAQDLDVVSVIADIAFLKGDFAQSQELYEQVLREKPNDVRSLNNCALSMSLEGGKADEAIRLANKAVSLGKGVPPLLDTRGLAYLSGGDTERAIQDFRQAISEAPRPEYYYHLALAQSKAGLEAESNASLDAIKFHDFQDLHLHESERGEYEALVTRN</sequence>
<dbReference type="RefSeq" id="WP_105335915.1">
    <property type="nucleotide sequence ID" value="NZ_PUHZ01000014.1"/>
</dbReference>
<name>A0A2S8GN23_9BACT</name>
<dbReference type="Gene3D" id="1.25.40.10">
    <property type="entry name" value="Tetratricopeptide repeat domain"/>
    <property type="match status" value="6"/>
</dbReference>
<dbReference type="EMBL" id="PUHZ01000014">
    <property type="protein sequence ID" value="PQO45424.1"/>
    <property type="molecule type" value="Genomic_DNA"/>
</dbReference>
<evidence type="ECO:0000313" key="3">
    <source>
        <dbReference type="Proteomes" id="UP000237819"/>
    </source>
</evidence>
<dbReference type="SMART" id="SM00028">
    <property type="entry name" value="TPR"/>
    <property type="match status" value="10"/>
</dbReference>
<dbReference type="Pfam" id="PF14559">
    <property type="entry name" value="TPR_19"/>
    <property type="match status" value="3"/>
</dbReference>
<gene>
    <name evidence="2" type="ORF">C5Y93_13310</name>
</gene>
<dbReference type="Pfam" id="PF13429">
    <property type="entry name" value="TPR_15"/>
    <property type="match status" value="1"/>
</dbReference>
<dbReference type="Pfam" id="PF13181">
    <property type="entry name" value="TPR_8"/>
    <property type="match status" value="1"/>
</dbReference>
<dbReference type="Pfam" id="PF13432">
    <property type="entry name" value="TPR_16"/>
    <property type="match status" value="2"/>
</dbReference>
<evidence type="ECO:0000313" key="2">
    <source>
        <dbReference type="EMBL" id="PQO45424.1"/>
    </source>
</evidence>
<dbReference type="OrthoDB" id="221446at2"/>
<feature type="repeat" description="TPR" evidence="1">
    <location>
        <begin position="405"/>
        <end position="438"/>
    </location>
</feature>
<evidence type="ECO:0000256" key="1">
    <source>
        <dbReference type="PROSITE-ProRule" id="PRU00339"/>
    </source>
</evidence>
<dbReference type="InterPro" id="IPR011990">
    <property type="entry name" value="TPR-like_helical_dom_sf"/>
</dbReference>
<proteinExistence type="predicted"/>
<dbReference type="PANTHER" id="PTHR12558">
    <property type="entry name" value="CELL DIVISION CYCLE 16,23,27"/>
    <property type="match status" value="1"/>
</dbReference>
<accession>A0A2S8GN23</accession>
<organism evidence="2 3">
    <name type="scientific">Blastopirellula marina</name>
    <dbReference type="NCBI Taxonomy" id="124"/>
    <lineage>
        <taxon>Bacteria</taxon>
        <taxon>Pseudomonadati</taxon>
        <taxon>Planctomycetota</taxon>
        <taxon>Planctomycetia</taxon>
        <taxon>Pirellulales</taxon>
        <taxon>Pirellulaceae</taxon>
        <taxon>Blastopirellula</taxon>
    </lineage>
</organism>
<feature type="repeat" description="TPR" evidence="1">
    <location>
        <begin position="142"/>
        <end position="175"/>
    </location>
</feature>
<dbReference type="PROSITE" id="PS50005">
    <property type="entry name" value="TPR"/>
    <property type="match status" value="3"/>
</dbReference>
<dbReference type="PANTHER" id="PTHR12558:SF13">
    <property type="entry name" value="CELL DIVISION CYCLE PROTEIN 27 HOMOLOG"/>
    <property type="match status" value="1"/>
</dbReference>
<keyword evidence="1" id="KW-0802">TPR repeat</keyword>
<feature type="repeat" description="TPR" evidence="1">
    <location>
        <begin position="1344"/>
        <end position="1377"/>
    </location>
</feature>
<reference evidence="2 3" key="1">
    <citation type="submission" date="2018-02" db="EMBL/GenBank/DDBJ databases">
        <title>Comparative genomes isolates from brazilian mangrove.</title>
        <authorList>
            <person name="Araujo J.E."/>
            <person name="Taketani R.G."/>
            <person name="Silva M.C.P."/>
            <person name="Loureco M.V."/>
            <person name="Andreote F.D."/>
        </authorList>
    </citation>
    <scope>NUCLEOTIDE SEQUENCE [LARGE SCALE GENOMIC DNA]</scope>
    <source>
        <strain evidence="2 3">Nap-Phe MGV</strain>
    </source>
</reference>
<protein>
    <recommendedName>
        <fullName evidence="4">Tetratricopeptide repeat protein</fullName>
    </recommendedName>
</protein>
<dbReference type="Proteomes" id="UP000237819">
    <property type="component" value="Unassembled WGS sequence"/>
</dbReference>
<comment type="caution">
    <text evidence="2">The sequence shown here is derived from an EMBL/GenBank/DDBJ whole genome shotgun (WGS) entry which is preliminary data.</text>
</comment>
<evidence type="ECO:0008006" key="4">
    <source>
        <dbReference type="Google" id="ProtNLM"/>
    </source>
</evidence>
<dbReference type="SUPFAM" id="SSF48452">
    <property type="entry name" value="TPR-like"/>
    <property type="match status" value="4"/>
</dbReference>
<dbReference type="InterPro" id="IPR019734">
    <property type="entry name" value="TPR_rpt"/>
</dbReference>